<dbReference type="HOGENOM" id="CLU_2142594_0_0_0"/>
<dbReference type="EMBL" id="CP001634">
    <property type="protein sequence ID" value="ACR79758.1"/>
    <property type="molecule type" value="Genomic_DNA"/>
</dbReference>
<name>C5CHK3_KOSOT</name>
<organism evidence="1 2">
    <name type="scientific">Kosmotoga olearia (strain ATCC BAA-1733 / DSM 21960 / TBF 19.5.1)</name>
    <dbReference type="NCBI Taxonomy" id="521045"/>
    <lineage>
        <taxon>Bacteria</taxon>
        <taxon>Thermotogati</taxon>
        <taxon>Thermotogota</taxon>
        <taxon>Thermotogae</taxon>
        <taxon>Kosmotogales</taxon>
        <taxon>Kosmotogaceae</taxon>
        <taxon>Kosmotoga</taxon>
    </lineage>
</organism>
<evidence type="ECO:0000313" key="2">
    <source>
        <dbReference type="Proteomes" id="UP000002382"/>
    </source>
</evidence>
<sequence>MNKAFISSDTLEVDFSRTLEMQEKILFGGEKTESCCLEKSVCHFFHRWLADRVKSIEDLDLQGQGYKVPEVYWEKSVNIDVVEENVWNLKPEDLFGLSETREIAEVPENDGK</sequence>
<gene>
    <name evidence="1" type="ordered locus">Kole_1054</name>
</gene>
<reference evidence="1 2" key="2">
    <citation type="journal article" date="2011" name="J. Bacteriol.">
        <title>Genome Sequence of Kosmotoga olearia Strain TBF 19.5.1, a Thermophilic Bacterium with a Wide Growth Temperature Range, Isolated from the Troll B Oil Platform in the North Sea.</title>
        <authorList>
            <person name="Swithers K.S."/>
            <person name="Dipippo J.L."/>
            <person name="Bruce D.C."/>
            <person name="Detter C."/>
            <person name="Tapia R."/>
            <person name="Han S."/>
            <person name="Goodwin L.A."/>
            <person name="Han J."/>
            <person name="Woyke T."/>
            <person name="Pitluck S."/>
            <person name="Pennacchio L."/>
            <person name="Nolan M."/>
            <person name="Mikhailova N."/>
            <person name="Land M.L."/>
            <person name="Nesbo C.L."/>
            <person name="Gogarten J.P."/>
            <person name="Noll K.M."/>
        </authorList>
    </citation>
    <scope>NUCLEOTIDE SEQUENCE [LARGE SCALE GENOMIC DNA]</scope>
    <source>
        <strain evidence="2">ATCC BAA-1733 / DSM 21960 / TBF 19.5.1</strain>
    </source>
</reference>
<accession>C5CHK3</accession>
<protein>
    <submittedName>
        <fullName evidence="1">Uncharacterized protein</fullName>
    </submittedName>
</protein>
<keyword evidence="2" id="KW-1185">Reference proteome</keyword>
<dbReference type="AlphaFoldDB" id="C5CHK3"/>
<dbReference type="RefSeq" id="WP_015868416.1">
    <property type="nucleotide sequence ID" value="NC_012785.1"/>
</dbReference>
<dbReference type="KEGG" id="kol:Kole_1054"/>
<evidence type="ECO:0000313" key="1">
    <source>
        <dbReference type="EMBL" id="ACR79758.1"/>
    </source>
</evidence>
<proteinExistence type="predicted"/>
<reference evidence="1 2" key="1">
    <citation type="submission" date="2009-06" db="EMBL/GenBank/DDBJ databases">
        <title>Complete sequence of Thermotogales bacterium TBF 19.5.1.</title>
        <authorList>
            <consortium name="US DOE Joint Genome Institute"/>
            <person name="Lucas S."/>
            <person name="Copeland A."/>
            <person name="Lapidus A."/>
            <person name="Glavina del Rio T."/>
            <person name="Tice H."/>
            <person name="Bruce D."/>
            <person name="Goodwin L."/>
            <person name="Pitluck S."/>
            <person name="Chertkov O."/>
            <person name="Brettin T."/>
            <person name="Detter J.C."/>
            <person name="Han C."/>
            <person name="Schmutz J."/>
            <person name="Larimer F."/>
            <person name="Land M."/>
            <person name="Hauser L."/>
            <person name="Kyrpides N."/>
            <person name="Ovchinnikova G."/>
            <person name="Noll K."/>
        </authorList>
    </citation>
    <scope>NUCLEOTIDE SEQUENCE [LARGE SCALE GENOMIC DNA]</scope>
    <source>
        <strain evidence="2">ATCC BAA-1733 / DSM 21960 / TBF 19.5.1</strain>
    </source>
</reference>
<dbReference type="Proteomes" id="UP000002382">
    <property type="component" value="Chromosome"/>
</dbReference>